<dbReference type="AlphaFoldDB" id="D8MK23"/>
<name>D8MK23_ERWBE</name>
<dbReference type="KEGG" id="ebi:EbC_pEb17201680"/>
<gene>
    <name evidence="1" type="ordered locus">EbC_pEb17201680</name>
</gene>
<protein>
    <submittedName>
        <fullName evidence="1">Conserved uncharacterized protein</fullName>
    </submittedName>
</protein>
<sequence>MMYGTRKEVTRLIKRAFGGEEKLALLVWTEQDVMAQAEDMTAQEADAILCAIGNAGLYGHMDEGISSRTVRELLAGLRSGRKTVTLDAGLLARVMRTAEHALNAEDGAAWDAGAGTPPAVRDGLADIARVRALLAA</sequence>
<dbReference type="Proteomes" id="UP000008793">
    <property type="component" value="Plasmid pEB170"/>
</dbReference>
<evidence type="ECO:0000313" key="2">
    <source>
        <dbReference type="Proteomes" id="UP000008793"/>
    </source>
</evidence>
<dbReference type="HOGENOM" id="CLU_125886_1_0_6"/>
<reference evidence="1 2" key="1">
    <citation type="journal article" date="2010" name="BMC Genomics">
        <title>Genome comparison of the epiphytic bacteria Erwinia billingiae and E. tasmaniensis with the pear pathogen E. pyrifoliae.</title>
        <authorList>
            <person name="Kube M."/>
            <person name="Migdoll A.M."/>
            <person name="Gehring I."/>
            <person name="Heitmann K."/>
            <person name="Mayer Y."/>
            <person name="Kuhl H."/>
            <person name="Knaust F."/>
            <person name="Geider K."/>
            <person name="Reinhardt R."/>
        </authorList>
    </citation>
    <scope>NUCLEOTIDE SEQUENCE [LARGE SCALE GENOMIC DNA]</scope>
    <source>
        <strain evidence="1 2">Eb661</strain>
        <plasmid evidence="1">pEB170</plasmid>
    </source>
</reference>
<dbReference type="GeneID" id="90509917"/>
<accession>D8MK23</accession>
<evidence type="ECO:0000313" key="1">
    <source>
        <dbReference type="EMBL" id="CAX53621.1"/>
    </source>
</evidence>
<dbReference type="RefSeq" id="WP_013199988.1">
    <property type="nucleotide sequence ID" value="NC_014305.1"/>
</dbReference>
<keyword evidence="2" id="KW-1185">Reference proteome</keyword>
<dbReference type="Pfam" id="PF07128">
    <property type="entry name" value="DUF1380"/>
    <property type="match status" value="1"/>
</dbReference>
<keyword evidence="1" id="KW-0614">Plasmid</keyword>
<proteinExistence type="predicted"/>
<dbReference type="InterPro" id="IPR009811">
    <property type="entry name" value="DUF1380"/>
</dbReference>
<dbReference type="EMBL" id="FP236830">
    <property type="protein sequence ID" value="CAX53621.1"/>
    <property type="molecule type" value="Genomic_DNA"/>
</dbReference>
<organism evidence="2">
    <name type="scientific">Erwinia billingiae (strain Eb661)</name>
    <dbReference type="NCBI Taxonomy" id="634500"/>
    <lineage>
        <taxon>Bacteria</taxon>
        <taxon>Pseudomonadati</taxon>
        <taxon>Pseudomonadota</taxon>
        <taxon>Gammaproteobacteria</taxon>
        <taxon>Enterobacterales</taxon>
        <taxon>Erwiniaceae</taxon>
        <taxon>Erwinia</taxon>
    </lineage>
</organism>
<geneLocation type="plasmid" evidence="1 2">
    <name>pEB170</name>
</geneLocation>